<keyword evidence="6" id="KW-0472">Membrane</keyword>
<dbReference type="Proteomes" id="UP000032278">
    <property type="component" value="Unassembled WGS sequence"/>
</dbReference>
<name>A0AAW3GJ11_STRSZ</name>
<feature type="domain" description="Gram-positive cocci surface proteins LPxTG" evidence="7">
    <location>
        <begin position="206"/>
        <end position="240"/>
    </location>
</feature>
<evidence type="ECO:0000313" key="8">
    <source>
        <dbReference type="EMBL" id="KIS14668.1"/>
    </source>
</evidence>
<keyword evidence="6" id="KW-0812">Transmembrane</keyword>
<reference evidence="8 9" key="1">
    <citation type="submission" date="2013-11" db="EMBL/GenBank/DDBJ databases">
        <authorList>
            <person name="da Piedade I."/>
            <person name="Tang M.H.E."/>
            <person name="Bojesen A.M."/>
        </authorList>
    </citation>
    <scope>NUCLEOTIDE SEQUENCE [LARGE SCALE GENOMIC DNA]</scope>
    <source>
        <strain evidence="8 9">Sz4is</strain>
    </source>
</reference>
<dbReference type="InterPro" id="IPR017502">
    <property type="entry name" value="Sortase_SrtB_target"/>
</dbReference>
<evidence type="ECO:0000256" key="2">
    <source>
        <dbReference type="ARBA" id="ARBA00022525"/>
    </source>
</evidence>
<evidence type="ECO:0000256" key="5">
    <source>
        <dbReference type="SAM" id="MobiDB-lite"/>
    </source>
</evidence>
<dbReference type="NCBIfam" id="NF033903">
    <property type="entry name" value="VaFE_rpt"/>
    <property type="match status" value="1"/>
</dbReference>
<dbReference type="Pfam" id="PF18202">
    <property type="entry name" value="TQ"/>
    <property type="match status" value="2"/>
</dbReference>
<feature type="transmembrane region" description="Helical" evidence="6">
    <location>
        <begin position="215"/>
        <end position="235"/>
    </location>
</feature>
<gene>
    <name evidence="8" type="ORF">AT55_02097</name>
</gene>
<accession>A0AAW3GJ11</accession>
<sequence>MDSSHLSGKHLVTYEELYILKESGEWEKIAEHKNIEDKDQTIYVKDKVVEEKIEIKTLARGENGKKEIEAGKNTKIVDIVDMKNLKKDSKYRVKGYQMIKEDKKELVIGNEKIEVTREFVAKDKNQKEEVVFIFDSTNLSGKTLVTFEELYEEVDGEWKKVAEHKDIDDKDQSVLIKEKQEPKETQKETYKKSDDKKPEKINKGTLPKTGDTSNIGLYIGVALLSSAGVIGSIIYRKKRK</sequence>
<proteinExistence type="predicted"/>
<dbReference type="PROSITE" id="PS50847">
    <property type="entry name" value="GRAM_POS_ANCHORING"/>
    <property type="match status" value="1"/>
</dbReference>
<dbReference type="NCBIfam" id="TIGR01167">
    <property type="entry name" value="LPXTG_anchor"/>
    <property type="match status" value="1"/>
</dbReference>
<organism evidence="8 9">
    <name type="scientific">Streptococcus equi subsp. zooepidemicus Sz4is</name>
    <dbReference type="NCBI Taxonomy" id="1381082"/>
    <lineage>
        <taxon>Bacteria</taxon>
        <taxon>Bacillati</taxon>
        <taxon>Bacillota</taxon>
        <taxon>Bacilli</taxon>
        <taxon>Lactobacillales</taxon>
        <taxon>Streptococcaceae</taxon>
        <taxon>Streptococcus</taxon>
    </lineage>
</organism>
<keyword evidence="1" id="KW-0134">Cell wall</keyword>
<feature type="region of interest" description="Disordered" evidence="5">
    <location>
        <begin position="172"/>
        <end position="213"/>
    </location>
</feature>
<dbReference type="Pfam" id="PF00746">
    <property type="entry name" value="Gram_pos_anchor"/>
    <property type="match status" value="1"/>
</dbReference>
<comment type="caution">
    <text evidence="8">The sequence shown here is derived from an EMBL/GenBank/DDBJ whole genome shotgun (WGS) entry which is preliminary data.</text>
</comment>
<keyword evidence="3" id="KW-0732">Signal</keyword>
<evidence type="ECO:0000313" key="9">
    <source>
        <dbReference type="Proteomes" id="UP000032278"/>
    </source>
</evidence>
<dbReference type="EMBL" id="JAUE01000110">
    <property type="protein sequence ID" value="KIS14668.1"/>
    <property type="molecule type" value="Genomic_DNA"/>
</dbReference>
<evidence type="ECO:0000256" key="1">
    <source>
        <dbReference type="ARBA" id="ARBA00022512"/>
    </source>
</evidence>
<dbReference type="Gene3D" id="2.60.40.3930">
    <property type="match status" value="2"/>
</dbReference>
<keyword evidence="2" id="KW-0964">Secreted</keyword>
<evidence type="ECO:0000256" key="4">
    <source>
        <dbReference type="ARBA" id="ARBA00023088"/>
    </source>
</evidence>
<feature type="compositionally biased region" description="Basic and acidic residues" evidence="5">
    <location>
        <begin position="172"/>
        <end position="202"/>
    </location>
</feature>
<protein>
    <submittedName>
        <fullName evidence="8">Cna protein B-type domain-containing protein</fullName>
    </submittedName>
</protein>
<dbReference type="InterPro" id="IPR041100">
    <property type="entry name" value="TQ"/>
</dbReference>
<dbReference type="AlphaFoldDB" id="A0AAW3GJ11"/>
<evidence type="ECO:0000256" key="3">
    <source>
        <dbReference type="ARBA" id="ARBA00022729"/>
    </source>
</evidence>
<evidence type="ECO:0000256" key="6">
    <source>
        <dbReference type="SAM" id="Phobius"/>
    </source>
</evidence>
<dbReference type="NCBIfam" id="TIGR03063">
    <property type="entry name" value="srtB_target"/>
    <property type="match status" value="1"/>
</dbReference>
<evidence type="ECO:0000259" key="7">
    <source>
        <dbReference type="PROSITE" id="PS50847"/>
    </source>
</evidence>
<keyword evidence="6" id="KW-1133">Transmembrane helix</keyword>
<keyword evidence="4" id="KW-0572">Peptidoglycan-anchor</keyword>
<dbReference type="InterPro" id="IPR019931">
    <property type="entry name" value="LPXTG_anchor"/>
</dbReference>